<reference evidence="2 3" key="1">
    <citation type="journal article" date="2018" name="Proc. R. Soc. B">
        <title>A non-coding region near Follistatin controls head colour polymorphism in the Gouldian finch.</title>
        <authorList>
            <person name="Toomey M.B."/>
            <person name="Marques C.I."/>
            <person name="Andrade P."/>
            <person name="Araujo P.M."/>
            <person name="Sabatino S."/>
            <person name="Gazda M.A."/>
            <person name="Afonso S."/>
            <person name="Lopes R.J."/>
            <person name="Corbo J.C."/>
            <person name="Carneiro M."/>
        </authorList>
    </citation>
    <scope>NUCLEOTIDE SEQUENCE [LARGE SCALE GENOMIC DNA]</scope>
    <source>
        <strain evidence="2">Red01</strain>
        <tissue evidence="2">Muscle</tissue>
    </source>
</reference>
<proteinExistence type="predicted"/>
<organism evidence="2 3">
    <name type="scientific">Chloebia gouldiae</name>
    <name type="common">Gouldian finch</name>
    <name type="synonym">Erythrura gouldiae</name>
    <dbReference type="NCBI Taxonomy" id="44316"/>
    <lineage>
        <taxon>Eukaryota</taxon>
        <taxon>Metazoa</taxon>
        <taxon>Chordata</taxon>
        <taxon>Craniata</taxon>
        <taxon>Vertebrata</taxon>
        <taxon>Euteleostomi</taxon>
        <taxon>Archelosauria</taxon>
        <taxon>Archosauria</taxon>
        <taxon>Dinosauria</taxon>
        <taxon>Saurischia</taxon>
        <taxon>Theropoda</taxon>
        <taxon>Coelurosauria</taxon>
        <taxon>Aves</taxon>
        <taxon>Neognathae</taxon>
        <taxon>Neoaves</taxon>
        <taxon>Telluraves</taxon>
        <taxon>Australaves</taxon>
        <taxon>Passeriformes</taxon>
        <taxon>Passeroidea</taxon>
        <taxon>Passeridae</taxon>
        <taxon>Chloebia</taxon>
    </lineage>
</organism>
<keyword evidence="3" id="KW-1185">Reference proteome</keyword>
<evidence type="ECO:0000313" key="2">
    <source>
        <dbReference type="EMBL" id="RLV89371.1"/>
    </source>
</evidence>
<sequence>MSVQPPEPLPTLVFASSFPARAAGHWPLLSPPASAQILLISSLCSASSAEGALQRRSPAKGELRSLGRGTFQPKGPRSSWETPGRQKPHGSLLVPPCPDCWSPRQASGSEVLSLLRLHGWERSGAV</sequence>
<evidence type="ECO:0000256" key="1">
    <source>
        <dbReference type="SAM" id="MobiDB-lite"/>
    </source>
</evidence>
<name>A0A3L8RY01_CHLGU</name>
<dbReference type="Proteomes" id="UP000276834">
    <property type="component" value="Unassembled WGS sequence"/>
</dbReference>
<dbReference type="AlphaFoldDB" id="A0A3L8RY01"/>
<comment type="caution">
    <text evidence="2">The sequence shown here is derived from an EMBL/GenBank/DDBJ whole genome shotgun (WGS) entry which is preliminary data.</text>
</comment>
<accession>A0A3L8RY01</accession>
<protein>
    <submittedName>
        <fullName evidence="2">Uncharacterized protein</fullName>
    </submittedName>
</protein>
<feature type="region of interest" description="Disordered" evidence="1">
    <location>
        <begin position="49"/>
        <end position="93"/>
    </location>
</feature>
<evidence type="ECO:0000313" key="3">
    <source>
        <dbReference type="Proteomes" id="UP000276834"/>
    </source>
</evidence>
<gene>
    <name evidence="2" type="ORF">DV515_00014914</name>
</gene>
<dbReference type="EMBL" id="QUSF01000149">
    <property type="protein sequence ID" value="RLV89371.1"/>
    <property type="molecule type" value="Genomic_DNA"/>
</dbReference>